<evidence type="ECO:0000256" key="8">
    <source>
        <dbReference type="SAM" id="Phobius"/>
    </source>
</evidence>
<dbReference type="GO" id="GO:0016020">
    <property type="term" value="C:membrane"/>
    <property type="evidence" value="ECO:0007669"/>
    <property type="project" value="UniProtKB-SubCell"/>
</dbReference>
<dbReference type="PANTHER" id="PTHR34975">
    <property type="entry name" value="SPORE GERMINATION PROTEIN A2"/>
    <property type="match status" value="1"/>
</dbReference>
<evidence type="ECO:0000256" key="2">
    <source>
        <dbReference type="ARBA" id="ARBA00007998"/>
    </source>
</evidence>
<dbReference type="RefSeq" id="WP_138195816.1">
    <property type="nucleotide sequence ID" value="NZ_VCIW01000013.1"/>
</dbReference>
<dbReference type="Gene3D" id="1.20.1740.10">
    <property type="entry name" value="Amino acid/polyamine transporter I"/>
    <property type="match status" value="1"/>
</dbReference>
<comment type="caution">
    <text evidence="9">The sequence shown here is derived from an EMBL/GenBank/DDBJ whole genome shotgun (WGS) entry which is preliminary data.</text>
</comment>
<evidence type="ECO:0000256" key="4">
    <source>
        <dbReference type="ARBA" id="ARBA00022544"/>
    </source>
</evidence>
<comment type="subcellular location">
    <subcellularLocation>
        <location evidence="1">Membrane</location>
        <topology evidence="1">Multi-pass membrane protein</topology>
    </subcellularLocation>
</comment>
<feature type="transmembrane region" description="Helical" evidence="8">
    <location>
        <begin position="181"/>
        <end position="203"/>
    </location>
</feature>
<comment type="similarity">
    <text evidence="2">Belongs to the amino acid-polyamine-organocation (APC) superfamily. Spore germination protein (SGP) (TC 2.A.3.9) family.</text>
</comment>
<dbReference type="Proteomes" id="UP000309676">
    <property type="component" value="Unassembled WGS sequence"/>
</dbReference>
<evidence type="ECO:0000313" key="10">
    <source>
        <dbReference type="Proteomes" id="UP000309676"/>
    </source>
</evidence>
<feature type="transmembrane region" description="Helical" evidence="8">
    <location>
        <begin position="37"/>
        <end position="57"/>
    </location>
</feature>
<feature type="transmembrane region" description="Helical" evidence="8">
    <location>
        <begin position="304"/>
        <end position="327"/>
    </location>
</feature>
<feature type="transmembrane region" description="Helical" evidence="8">
    <location>
        <begin position="77"/>
        <end position="97"/>
    </location>
</feature>
<evidence type="ECO:0000313" key="9">
    <source>
        <dbReference type="EMBL" id="TLS50782.1"/>
    </source>
</evidence>
<evidence type="ECO:0000256" key="5">
    <source>
        <dbReference type="ARBA" id="ARBA00022692"/>
    </source>
</evidence>
<dbReference type="NCBIfam" id="TIGR00912">
    <property type="entry name" value="2A0309"/>
    <property type="match status" value="1"/>
</dbReference>
<feature type="transmembrane region" description="Helical" evidence="8">
    <location>
        <begin position="215"/>
        <end position="237"/>
    </location>
</feature>
<protein>
    <submittedName>
        <fullName evidence="9">Uncharacterized protein</fullName>
    </submittedName>
</protein>
<feature type="transmembrane region" description="Helical" evidence="8">
    <location>
        <begin position="109"/>
        <end position="129"/>
    </location>
</feature>
<evidence type="ECO:0000256" key="6">
    <source>
        <dbReference type="ARBA" id="ARBA00022989"/>
    </source>
</evidence>
<keyword evidence="5 8" id="KW-0812">Transmembrane</keyword>
<gene>
    <name evidence="9" type="ORF">FE782_18980</name>
</gene>
<name>A0A5R9G344_9BACL</name>
<feature type="transmembrane region" description="Helical" evidence="8">
    <location>
        <begin position="141"/>
        <end position="161"/>
    </location>
</feature>
<evidence type="ECO:0000256" key="1">
    <source>
        <dbReference type="ARBA" id="ARBA00004141"/>
    </source>
</evidence>
<keyword evidence="7 8" id="KW-0472">Membrane</keyword>
<sequence length="363" mass="41238">MKLTRWQFICVMISLEVCMTIWLTISPALRAAKQDAWISILLGGGQGLAIALLMGRVSRLYPDQTIIQYSNLILGKWAGKAVSMLYFLAWYSVAAVILRDAADFLQLALFRQTPIYAIVTILLLLMVYINYKGDLQVIGRFGEIAGPLLLIVVGGTFVLNLGNIQPELIRPILSDYGVREIIQGSFTFASFLGEAYFLLMLMPFLTDRKGARRDILWVIAITIVVVTLATVLVIMLFGPYHPAKLLYPYFYAVRYISLLEFIEHMDIWVIIVWLFAVFVKLSLYMFICSYGTAQWLGIKSWKSVIWWFAAFLFFASVLPPNVTVVISDYAQFVWIRFVFPILMVALPLLLLIVGTLRKRSSLP</sequence>
<dbReference type="Pfam" id="PF03845">
    <property type="entry name" value="Spore_permease"/>
    <property type="match status" value="1"/>
</dbReference>
<accession>A0A5R9G344</accession>
<keyword evidence="3" id="KW-0813">Transport</keyword>
<organism evidence="9 10">
    <name type="scientific">Paenibacillus antri</name>
    <dbReference type="NCBI Taxonomy" id="2582848"/>
    <lineage>
        <taxon>Bacteria</taxon>
        <taxon>Bacillati</taxon>
        <taxon>Bacillota</taxon>
        <taxon>Bacilli</taxon>
        <taxon>Bacillales</taxon>
        <taxon>Paenibacillaceae</taxon>
        <taxon>Paenibacillus</taxon>
    </lineage>
</organism>
<evidence type="ECO:0000256" key="7">
    <source>
        <dbReference type="ARBA" id="ARBA00023136"/>
    </source>
</evidence>
<keyword evidence="10" id="KW-1185">Reference proteome</keyword>
<dbReference type="AlphaFoldDB" id="A0A5R9G344"/>
<dbReference type="EMBL" id="VCIW01000013">
    <property type="protein sequence ID" value="TLS50782.1"/>
    <property type="molecule type" value="Genomic_DNA"/>
</dbReference>
<dbReference type="PANTHER" id="PTHR34975:SF2">
    <property type="entry name" value="SPORE GERMINATION PROTEIN A2"/>
    <property type="match status" value="1"/>
</dbReference>
<evidence type="ECO:0000256" key="3">
    <source>
        <dbReference type="ARBA" id="ARBA00022448"/>
    </source>
</evidence>
<dbReference type="InterPro" id="IPR004761">
    <property type="entry name" value="Spore_GerAB"/>
</dbReference>
<feature type="transmembrane region" description="Helical" evidence="8">
    <location>
        <begin position="333"/>
        <end position="356"/>
    </location>
</feature>
<proteinExistence type="inferred from homology"/>
<keyword evidence="6 8" id="KW-1133">Transmembrane helix</keyword>
<dbReference type="GO" id="GO:0009847">
    <property type="term" value="P:spore germination"/>
    <property type="evidence" value="ECO:0007669"/>
    <property type="project" value="InterPro"/>
</dbReference>
<feature type="transmembrane region" description="Helical" evidence="8">
    <location>
        <begin position="267"/>
        <end position="292"/>
    </location>
</feature>
<reference evidence="9 10" key="1">
    <citation type="submission" date="2019-05" db="EMBL/GenBank/DDBJ databases">
        <authorList>
            <person name="Narsing Rao M.P."/>
            <person name="Li W.J."/>
        </authorList>
    </citation>
    <scope>NUCLEOTIDE SEQUENCE [LARGE SCALE GENOMIC DNA]</scope>
    <source>
        <strain evidence="9 10">SYSU_K30003</strain>
    </source>
</reference>
<feature type="transmembrane region" description="Helical" evidence="8">
    <location>
        <begin position="7"/>
        <end position="25"/>
    </location>
</feature>
<keyword evidence="4" id="KW-0309">Germination</keyword>